<accession>A0ABQ3D630</accession>
<dbReference type="Proteomes" id="UP000634455">
    <property type="component" value="Unassembled WGS sequence"/>
</dbReference>
<dbReference type="Gene3D" id="3.30.420.40">
    <property type="match status" value="2"/>
</dbReference>
<dbReference type="InterPro" id="IPR000600">
    <property type="entry name" value="ROK"/>
</dbReference>
<name>A0ABQ3D630_9RHOB</name>
<protein>
    <submittedName>
        <fullName evidence="2">Transcriptional regulator</fullName>
    </submittedName>
</protein>
<dbReference type="SUPFAM" id="SSF53067">
    <property type="entry name" value="Actin-like ATPase domain"/>
    <property type="match status" value="2"/>
</dbReference>
<dbReference type="InterPro" id="IPR043129">
    <property type="entry name" value="ATPase_NBD"/>
</dbReference>
<comment type="caution">
    <text evidence="2">The sequence shown here is derived from an EMBL/GenBank/DDBJ whole genome shotgun (WGS) entry which is preliminary data.</text>
</comment>
<evidence type="ECO:0000313" key="3">
    <source>
        <dbReference type="Proteomes" id="UP000634455"/>
    </source>
</evidence>
<dbReference type="SUPFAM" id="SSF46785">
    <property type="entry name" value="Winged helix' DNA-binding domain"/>
    <property type="match status" value="1"/>
</dbReference>
<reference evidence="3" key="1">
    <citation type="journal article" date="2019" name="Int. J. Syst. Evol. Microbiol.">
        <title>The Global Catalogue of Microorganisms (GCM) 10K type strain sequencing project: providing services to taxonomists for standard genome sequencing and annotation.</title>
        <authorList>
            <consortium name="The Broad Institute Genomics Platform"/>
            <consortium name="The Broad Institute Genome Sequencing Center for Infectious Disease"/>
            <person name="Wu L."/>
            <person name="Ma J."/>
        </authorList>
    </citation>
    <scope>NUCLEOTIDE SEQUENCE [LARGE SCALE GENOMIC DNA]</scope>
    <source>
        <strain evidence="3">KCTC 32465</strain>
    </source>
</reference>
<sequence>MSFIQTAITTEGLRHNNRAMVLNSLREFGPLSHTVIAEKTGLASGTVSVITGEFLEEGVLEKVEQSPASGRGRPRISFTPCANFAYFVVLRISAERIEFSLLDYKNTLKDRQVFGRDNTQTDAVKFGQMIKKQLADFVARSEIKQSQIKVISITTKGEVDTQEQSLLWSPVFGNQKINFRELLHDDWHAEVKLHNEICYVAHNVMRRAVQNDTVTAGDRHAVVWLSDNIGLGVARVNQHKEIELSAPSFGHMPHIAQGPLCRCGANGCLETYAGFYGILRTAFEAPTDVIPANFIPLDQMHRLAQSARAGDRMTEFAFRQAGAALGLSLSRLFNVLGPMPLTIVGAGLQFYDLLKPGLEEQLQDSFLVRMGQPPNVSFEPNEDRLAFESNSFVTLREFDKTEIATRKFKRCKK</sequence>
<dbReference type="PANTHER" id="PTHR18964:SF149">
    <property type="entry name" value="BIFUNCTIONAL UDP-N-ACETYLGLUCOSAMINE 2-EPIMERASE_N-ACETYLMANNOSAMINE KINASE"/>
    <property type="match status" value="1"/>
</dbReference>
<dbReference type="Gene3D" id="1.10.10.10">
    <property type="entry name" value="Winged helix-like DNA-binding domain superfamily/Winged helix DNA-binding domain"/>
    <property type="match status" value="1"/>
</dbReference>
<evidence type="ECO:0000313" key="2">
    <source>
        <dbReference type="EMBL" id="GHA58671.1"/>
    </source>
</evidence>
<dbReference type="InterPro" id="IPR036390">
    <property type="entry name" value="WH_DNA-bd_sf"/>
</dbReference>
<dbReference type="RefSeq" id="WP_189641106.1">
    <property type="nucleotide sequence ID" value="NZ_BMZF01000008.1"/>
</dbReference>
<dbReference type="PANTHER" id="PTHR18964">
    <property type="entry name" value="ROK (REPRESSOR, ORF, KINASE) FAMILY"/>
    <property type="match status" value="1"/>
</dbReference>
<organism evidence="2 3">
    <name type="scientific">Paramylibacter ulvae</name>
    <dbReference type="NCBI Taxonomy" id="1651968"/>
    <lineage>
        <taxon>Bacteria</taxon>
        <taxon>Pseudomonadati</taxon>
        <taxon>Pseudomonadota</taxon>
        <taxon>Alphaproteobacteria</taxon>
        <taxon>Rhodobacterales</taxon>
        <taxon>Paracoccaceae</taxon>
        <taxon>Paramylibacter</taxon>
    </lineage>
</organism>
<keyword evidence="3" id="KW-1185">Reference proteome</keyword>
<dbReference type="InterPro" id="IPR036388">
    <property type="entry name" value="WH-like_DNA-bd_sf"/>
</dbReference>
<comment type="similarity">
    <text evidence="1">Belongs to the ROK (NagC/XylR) family.</text>
</comment>
<gene>
    <name evidence="2" type="ORF">GCM10008927_25390</name>
</gene>
<dbReference type="Pfam" id="PF00480">
    <property type="entry name" value="ROK"/>
    <property type="match status" value="1"/>
</dbReference>
<dbReference type="EMBL" id="BMZF01000008">
    <property type="protein sequence ID" value="GHA58671.1"/>
    <property type="molecule type" value="Genomic_DNA"/>
</dbReference>
<evidence type="ECO:0000256" key="1">
    <source>
        <dbReference type="ARBA" id="ARBA00006479"/>
    </source>
</evidence>
<proteinExistence type="inferred from homology"/>